<evidence type="ECO:0000259" key="1">
    <source>
        <dbReference type="PROSITE" id="PS50280"/>
    </source>
</evidence>
<feature type="domain" description="SET" evidence="1">
    <location>
        <begin position="20"/>
        <end position="264"/>
    </location>
</feature>
<organism evidence="2 3">
    <name type="scientific">Kluyveromyces dobzhanskii CBS 2104</name>
    <dbReference type="NCBI Taxonomy" id="1427455"/>
    <lineage>
        <taxon>Eukaryota</taxon>
        <taxon>Fungi</taxon>
        <taxon>Dikarya</taxon>
        <taxon>Ascomycota</taxon>
        <taxon>Saccharomycotina</taxon>
        <taxon>Saccharomycetes</taxon>
        <taxon>Saccharomycetales</taxon>
        <taxon>Saccharomycetaceae</taxon>
        <taxon>Kluyveromyces</taxon>
    </lineage>
</organism>
<evidence type="ECO:0000313" key="3">
    <source>
        <dbReference type="Proteomes" id="UP000031516"/>
    </source>
</evidence>
<dbReference type="GO" id="GO:0016279">
    <property type="term" value="F:protein-lysine N-methyltransferase activity"/>
    <property type="evidence" value="ECO:0007669"/>
    <property type="project" value="TreeGrafter"/>
</dbReference>
<proteinExistence type="predicted"/>
<reference evidence="2 3" key="1">
    <citation type="submission" date="2014-03" db="EMBL/GenBank/DDBJ databases">
        <title>The genome of Kluyveromyces dobzhanskii.</title>
        <authorList>
            <person name="Nystedt B."/>
            <person name="Astrom S."/>
        </authorList>
    </citation>
    <scope>NUCLEOTIDE SEQUENCE [LARGE SCALE GENOMIC DNA]</scope>
    <source>
        <strain evidence="2 3">CBS 2104</strain>
    </source>
</reference>
<gene>
    <name evidence="2" type="ORF">KLDO_g448</name>
</gene>
<dbReference type="OrthoDB" id="42889at2759"/>
<dbReference type="Gene3D" id="3.90.1410.10">
    <property type="entry name" value="set domain protein methyltransferase, domain 1"/>
    <property type="match status" value="1"/>
</dbReference>
<protein>
    <submittedName>
        <fullName evidence="2">WGS project CCBQ000000000 data, contig 00016</fullName>
    </submittedName>
</protein>
<dbReference type="EMBL" id="CCBQ010000012">
    <property type="protein sequence ID" value="CDO92123.1"/>
    <property type="molecule type" value="Genomic_DNA"/>
</dbReference>
<keyword evidence="3" id="KW-1185">Reference proteome</keyword>
<dbReference type="Proteomes" id="UP000031516">
    <property type="component" value="Unassembled WGS sequence"/>
</dbReference>
<sequence>MDQLNQLLLFAEQNSVVLPSNVEFKQVEGKGICCIATEDIEQVIFQLPANLIITKDLSNKHFGDLVKCQEHHNTWLKLFLSKLRFSDEVVYVDGVNVTDQFAPYVMALPSEVDSPLVWNARELGLLNGTNLYISLKDKLQSIYNEWWGCIKNTTFQQKQYDIGQLSIEEIYDQITSKVFSGEKLDFFSFPAFLSSHLIFTSRAFPERIINPDCAEFNVILLPVLDLLNHENRSRIQWSCSNEGSFVFEKLEKVEKGTEICNNYGAKGNEELLYGYGFVIEGNEFDNLALKLKLPLSVIENILESGSVYLPTFDDYTTYAFDSGKHSQEGHSKTNDGANSKTVNDFRDGILYFINSNLESLKPLLDLFSLLSRNENENATSLRCQLTSLQSLRNALKHKLHLITDAEPLELPVDLDISEYRKKCASIYKSGQVSILKDSSNNLKRLQKHILSSYKPHVVSTKSIRKHDVDFHNDYLRLYNDTDNPEPADLSDEFEYAIAWLMVRTHKDSLIDEYSKYRWVIDQFTDYLSVYDTNSTASNAGKSLHSHFFPNGNDKISVTTMQGIVDFINNETFLMESSGAQSVPVFIGHIDINYS</sequence>
<dbReference type="InterPro" id="IPR001214">
    <property type="entry name" value="SET_dom"/>
</dbReference>
<dbReference type="AlphaFoldDB" id="A0A0A8KZU9"/>
<dbReference type="PROSITE" id="PS50280">
    <property type="entry name" value="SET"/>
    <property type="match status" value="1"/>
</dbReference>
<dbReference type="Pfam" id="PF00856">
    <property type="entry name" value="SET"/>
    <property type="match status" value="1"/>
</dbReference>
<dbReference type="GO" id="GO:0005634">
    <property type="term" value="C:nucleus"/>
    <property type="evidence" value="ECO:0007669"/>
    <property type="project" value="TreeGrafter"/>
</dbReference>
<dbReference type="SUPFAM" id="SSF82199">
    <property type="entry name" value="SET domain"/>
    <property type="match status" value="1"/>
</dbReference>
<dbReference type="InterPro" id="IPR046341">
    <property type="entry name" value="SET_dom_sf"/>
</dbReference>
<comment type="caution">
    <text evidence="2">The sequence shown here is derived from an EMBL/GenBank/DDBJ whole genome shotgun (WGS) entry which is preliminary data.</text>
</comment>
<evidence type="ECO:0000313" key="2">
    <source>
        <dbReference type="EMBL" id="CDO92123.1"/>
    </source>
</evidence>
<accession>A0A0A8KZU9</accession>
<name>A0A0A8KZU9_9SACH</name>
<dbReference type="InterPro" id="IPR050600">
    <property type="entry name" value="SETD3_SETD6_MTase"/>
</dbReference>
<dbReference type="PANTHER" id="PTHR13271:SF147">
    <property type="entry name" value="PROTEIN-LYSINE N-METHYLTRANSFERASE EFM1-RELATED"/>
    <property type="match status" value="1"/>
</dbReference>
<dbReference type="PANTHER" id="PTHR13271">
    <property type="entry name" value="UNCHARACTERIZED PUTATIVE METHYLTRANSFERASE"/>
    <property type="match status" value="1"/>
</dbReference>